<gene>
    <name evidence="1" type="ORF">H5410_027563</name>
</gene>
<organism evidence="1 2">
    <name type="scientific">Solanum commersonii</name>
    <name type="common">Commerson's wild potato</name>
    <name type="synonym">Commerson's nightshade</name>
    <dbReference type="NCBI Taxonomy" id="4109"/>
    <lineage>
        <taxon>Eukaryota</taxon>
        <taxon>Viridiplantae</taxon>
        <taxon>Streptophyta</taxon>
        <taxon>Embryophyta</taxon>
        <taxon>Tracheophyta</taxon>
        <taxon>Spermatophyta</taxon>
        <taxon>Magnoliopsida</taxon>
        <taxon>eudicotyledons</taxon>
        <taxon>Gunneridae</taxon>
        <taxon>Pentapetalae</taxon>
        <taxon>asterids</taxon>
        <taxon>lamiids</taxon>
        <taxon>Solanales</taxon>
        <taxon>Solanaceae</taxon>
        <taxon>Solanoideae</taxon>
        <taxon>Solaneae</taxon>
        <taxon>Solanum</taxon>
    </lineage>
</organism>
<dbReference type="PANTHER" id="PTHR33116:SF82">
    <property type="entry name" value="RNASE H FAMILY PROTEIN"/>
    <property type="match status" value="1"/>
</dbReference>
<dbReference type="AlphaFoldDB" id="A0A9J5Z2D5"/>
<dbReference type="EMBL" id="JACXVP010000005">
    <property type="protein sequence ID" value="KAG5606071.1"/>
    <property type="molecule type" value="Genomic_DNA"/>
</dbReference>
<evidence type="ECO:0000313" key="2">
    <source>
        <dbReference type="Proteomes" id="UP000824120"/>
    </source>
</evidence>
<reference evidence="1 2" key="1">
    <citation type="submission" date="2020-09" db="EMBL/GenBank/DDBJ databases">
        <title>De no assembly of potato wild relative species, Solanum commersonii.</title>
        <authorList>
            <person name="Cho K."/>
        </authorList>
    </citation>
    <scope>NUCLEOTIDE SEQUENCE [LARGE SCALE GENOMIC DNA]</scope>
    <source>
        <strain evidence="1">LZ3.2</strain>
        <tissue evidence="1">Leaf</tissue>
    </source>
</reference>
<proteinExistence type="predicted"/>
<dbReference type="OrthoDB" id="913896at2759"/>
<name>A0A9J5Z2D5_SOLCO</name>
<sequence>MALRRNLMNMESTITRMNTTNLDPLMPLVPHSAEYQEEVEVTWETSGPNTRAKREVYDDHNPFFGMLGVSTPTRIFGKDSNSQENTQSYHDCSRIIPNAKIGTTGGGWIVMSLILMKRHTTCELKHWTTERNLLFLIMPQTTISHLPSIGVGSLPLLLEMTTETRSRILETKEVSGNPMWSLHTKMRRLTNTLSKWSRLEYGDIFAKAKEYEEQVRVFEETLILYLEESELERSILAKTRLHWFKEGDANTKYFHALMRGRRRRLFIHKICTDEGDWIQGDDNIAKEACQYFQNIFTGHNARISEGALQCIPRMRGRESINYLGCPLYIGGQRIIYYSELVDKVVKKISGWHSRILSFGGRVTLVKHVLQSIPIHTMAAISPPKTTIKYLKNITADFFWGMDKEKKKYHWASWETLSYPCDEGGIGVRLLSDICTSFQYKQWWIFRTKNSLWGQFLKAKYCQRANPVAKKWDTGQSLVWKYLLKNRPRVEPHITWKIYSGSSSFWWDNWLGSGPLADLMDNISSLNNLQVSYFIEEGQWKESLVRQHAPPLMVPTILNTHIQHQDETPDEAIWTPADSGHFSISCSGNCSEKSMPRT</sequence>
<evidence type="ECO:0000313" key="1">
    <source>
        <dbReference type="EMBL" id="KAG5606071.1"/>
    </source>
</evidence>
<protein>
    <submittedName>
        <fullName evidence="1">Uncharacterized protein</fullName>
    </submittedName>
</protein>
<dbReference type="PANTHER" id="PTHR33116">
    <property type="entry name" value="REVERSE TRANSCRIPTASE ZINC-BINDING DOMAIN-CONTAINING PROTEIN-RELATED-RELATED"/>
    <property type="match status" value="1"/>
</dbReference>
<comment type="caution">
    <text evidence="1">The sequence shown here is derived from an EMBL/GenBank/DDBJ whole genome shotgun (WGS) entry which is preliminary data.</text>
</comment>
<keyword evidence="2" id="KW-1185">Reference proteome</keyword>
<dbReference type="Proteomes" id="UP000824120">
    <property type="component" value="Chromosome 5"/>
</dbReference>
<accession>A0A9J5Z2D5</accession>